<proteinExistence type="predicted"/>
<dbReference type="RefSeq" id="XP_056550277.1">
    <property type="nucleotide sequence ID" value="XM_056704317.1"/>
</dbReference>
<dbReference type="AlphaFoldDB" id="A0A9W9UY09"/>
<dbReference type="EMBL" id="JAPZBS010000009">
    <property type="protein sequence ID" value="KAJ5358991.1"/>
    <property type="molecule type" value="Genomic_DNA"/>
</dbReference>
<gene>
    <name evidence="1" type="ORF">N7496_011404</name>
</gene>
<dbReference type="GeneID" id="81443496"/>
<protein>
    <submittedName>
        <fullName evidence="1">Uncharacterized protein</fullName>
    </submittedName>
</protein>
<evidence type="ECO:0000313" key="1">
    <source>
        <dbReference type="EMBL" id="KAJ5358991.1"/>
    </source>
</evidence>
<reference evidence="1" key="1">
    <citation type="submission" date="2022-11" db="EMBL/GenBank/DDBJ databases">
        <authorList>
            <person name="Petersen C."/>
        </authorList>
    </citation>
    <scope>NUCLEOTIDE SEQUENCE</scope>
    <source>
        <strain evidence="1">IBT 29864</strain>
    </source>
</reference>
<organism evidence="1 2">
    <name type="scientific">Penicillium cataractarum</name>
    <dbReference type="NCBI Taxonomy" id="2100454"/>
    <lineage>
        <taxon>Eukaryota</taxon>
        <taxon>Fungi</taxon>
        <taxon>Dikarya</taxon>
        <taxon>Ascomycota</taxon>
        <taxon>Pezizomycotina</taxon>
        <taxon>Eurotiomycetes</taxon>
        <taxon>Eurotiomycetidae</taxon>
        <taxon>Eurotiales</taxon>
        <taxon>Aspergillaceae</taxon>
        <taxon>Penicillium</taxon>
    </lineage>
</organism>
<reference evidence="1" key="2">
    <citation type="journal article" date="2023" name="IMA Fungus">
        <title>Comparative genomic study of the Penicillium genus elucidates a diverse pangenome and 15 lateral gene transfer events.</title>
        <authorList>
            <person name="Petersen C."/>
            <person name="Sorensen T."/>
            <person name="Nielsen M.R."/>
            <person name="Sondergaard T.E."/>
            <person name="Sorensen J.L."/>
            <person name="Fitzpatrick D.A."/>
            <person name="Frisvad J.C."/>
            <person name="Nielsen K.L."/>
        </authorList>
    </citation>
    <scope>NUCLEOTIDE SEQUENCE</scope>
    <source>
        <strain evidence="1">IBT 29864</strain>
    </source>
</reference>
<dbReference type="OrthoDB" id="5343383at2759"/>
<comment type="caution">
    <text evidence="1">The sequence shown here is derived from an EMBL/GenBank/DDBJ whole genome shotgun (WGS) entry which is preliminary data.</text>
</comment>
<sequence length="150" mass="17323">MELPPGHRLKKPSTYSREAAIAAVTQLYKFLTSLLYIELTDILYPPPGGWPHITQENEAFASLKKTDEVIELLRHLPYLDSRRDTWFIRPWSDACDYVNQDPRKYLPVVPDDFEFPPWVINLTGHGRYGQALMFGTSDGMVRQRNMPPMG</sequence>
<name>A0A9W9UY09_9EURO</name>
<evidence type="ECO:0000313" key="2">
    <source>
        <dbReference type="Proteomes" id="UP001147782"/>
    </source>
</evidence>
<dbReference type="Proteomes" id="UP001147782">
    <property type="component" value="Unassembled WGS sequence"/>
</dbReference>
<keyword evidence="2" id="KW-1185">Reference proteome</keyword>
<accession>A0A9W9UY09</accession>